<name>A0AAD4MX29_9BILA</name>
<keyword evidence="1" id="KW-1133">Transmembrane helix</keyword>
<keyword evidence="1" id="KW-0812">Transmembrane</keyword>
<feature type="transmembrane region" description="Helical" evidence="1">
    <location>
        <begin position="122"/>
        <end position="149"/>
    </location>
</feature>
<dbReference type="CDD" id="cd12087">
    <property type="entry name" value="TM_EGFR-like"/>
    <property type="match status" value="1"/>
</dbReference>
<keyword evidence="3" id="KW-1185">Reference proteome</keyword>
<organism evidence="2 3">
    <name type="scientific">Ditylenchus destructor</name>
    <dbReference type="NCBI Taxonomy" id="166010"/>
    <lineage>
        <taxon>Eukaryota</taxon>
        <taxon>Metazoa</taxon>
        <taxon>Ecdysozoa</taxon>
        <taxon>Nematoda</taxon>
        <taxon>Chromadorea</taxon>
        <taxon>Rhabditida</taxon>
        <taxon>Tylenchina</taxon>
        <taxon>Tylenchomorpha</taxon>
        <taxon>Sphaerularioidea</taxon>
        <taxon>Anguinidae</taxon>
        <taxon>Anguininae</taxon>
        <taxon>Ditylenchus</taxon>
    </lineage>
</organism>
<comment type="caution">
    <text evidence="2">The sequence shown here is derived from an EMBL/GenBank/DDBJ whole genome shotgun (WGS) entry which is preliminary data.</text>
</comment>
<keyword evidence="1" id="KW-0472">Membrane</keyword>
<gene>
    <name evidence="2" type="ORF">DdX_13114</name>
</gene>
<protein>
    <submittedName>
        <fullName evidence="2">Uncharacterized protein</fullName>
    </submittedName>
</protein>
<dbReference type="Proteomes" id="UP001201812">
    <property type="component" value="Unassembled WGS sequence"/>
</dbReference>
<sequence length="163" mass="18722">MSVADPETGKYCMEMAVDNITGQIQYHNTNCNCLYTLNFTVAPESIITNGTCGNTTFWDYLEVQFVPYSQEIPDLWYMPWFITLRFARHSDGRFSLLNYDLNVFFGEGTNASTARDECGRSFFTPLVLIIVAMIVVLFVVVNIGVYAYIRRSHHNHYTVFLNP</sequence>
<evidence type="ECO:0000313" key="3">
    <source>
        <dbReference type="Proteomes" id="UP001201812"/>
    </source>
</evidence>
<dbReference type="AlphaFoldDB" id="A0AAD4MX29"/>
<evidence type="ECO:0000256" key="1">
    <source>
        <dbReference type="SAM" id="Phobius"/>
    </source>
</evidence>
<accession>A0AAD4MX29</accession>
<evidence type="ECO:0000313" key="2">
    <source>
        <dbReference type="EMBL" id="KAI1706273.1"/>
    </source>
</evidence>
<proteinExistence type="predicted"/>
<dbReference type="EMBL" id="JAKKPZ010000049">
    <property type="protein sequence ID" value="KAI1706273.1"/>
    <property type="molecule type" value="Genomic_DNA"/>
</dbReference>
<reference evidence="2" key="1">
    <citation type="submission" date="2022-01" db="EMBL/GenBank/DDBJ databases">
        <title>Genome Sequence Resource for Two Populations of Ditylenchus destructor, the Migratory Endoparasitic Phytonematode.</title>
        <authorList>
            <person name="Zhang H."/>
            <person name="Lin R."/>
            <person name="Xie B."/>
        </authorList>
    </citation>
    <scope>NUCLEOTIDE SEQUENCE</scope>
    <source>
        <strain evidence="2">BazhouSP</strain>
    </source>
</reference>